<dbReference type="PANTHER" id="PTHR30432">
    <property type="entry name" value="TRANSCRIPTIONAL REGULATOR MODE"/>
    <property type="match status" value="1"/>
</dbReference>
<dbReference type="InterPro" id="IPR003725">
    <property type="entry name" value="ModE-bd_N"/>
</dbReference>
<gene>
    <name evidence="5" type="ORF">E1956_15520</name>
</gene>
<feature type="compositionally biased region" description="Low complexity" evidence="3">
    <location>
        <begin position="21"/>
        <end position="34"/>
    </location>
</feature>
<dbReference type="Pfam" id="PF00126">
    <property type="entry name" value="HTH_1"/>
    <property type="match status" value="1"/>
</dbReference>
<dbReference type="NCBIfam" id="TIGR00638">
    <property type="entry name" value="Mop"/>
    <property type="match status" value="2"/>
</dbReference>
<dbReference type="NCBIfam" id="TIGR00637">
    <property type="entry name" value="ModE_repress"/>
    <property type="match status" value="1"/>
</dbReference>
<dbReference type="InterPro" id="IPR008995">
    <property type="entry name" value="Mo/tungstate-bd_C_term_dom"/>
</dbReference>
<dbReference type="InterPro" id="IPR000847">
    <property type="entry name" value="LysR_HTH_N"/>
</dbReference>
<protein>
    <submittedName>
        <fullName evidence="5">LysR family transcriptional regulator</fullName>
    </submittedName>
</protein>
<dbReference type="OrthoDB" id="9800709at2"/>
<evidence type="ECO:0000256" key="1">
    <source>
        <dbReference type="ARBA" id="ARBA00022505"/>
    </source>
</evidence>
<dbReference type="SUPFAM" id="SSF50331">
    <property type="entry name" value="MOP-like"/>
    <property type="match status" value="2"/>
</dbReference>
<dbReference type="InterPro" id="IPR036388">
    <property type="entry name" value="WH-like_DNA-bd_sf"/>
</dbReference>
<dbReference type="InterPro" id="IPR051815">
    <property type="entry name" value="Molybdate_resp_trans_reg"/>
</dbReference>
<feature type="compositionally biased region" description="Low complexity" evidence="3">
    <location>
        <begin position="1"/>
        <end position="13"/>
    </location>
</feature>
<dbReference type="SUPFAM" id="SSF46785">
    <property type="entry name" value="Winged helix' DNA-binding domain"/>
    <property type="match status" value="1"/>
</dbReference>
<evidence type="ECO:0000259" key="4">
    <source>
        <dbReference type="PROSITE" id="PS51866"/>
    </source>
</evidence>
<dbReference type="KEGG" id="ppai:E1956_15520"/>
<evidence type="ECO:0000256" key="3">
    <source>
        <dbReference type="SAM" id="MobiDB-lite"/>
    </source>
</evidence>
<dbReference type="InterPro" id="IPR005116">
    <property type="entry name" value="Transp-assoc_OB_typ1"/>
</dbReference>
<dbReference type="PROSITE" id="PS51866">
    <property type="entry name" value="MOP"/>
    <property type="match status" value="2"/>
</dbReference>
<feature type="domain" description="Mop" evidence="4">
    <location>
        <begin position="174"/>
        <end position="240"/>
    </location>
</feature>
<keyword evidence="1 2" id="KW-0500">Molybdenum</keyword>
<evidence type="ECO:0000313" key="5">
    <source>
        <dbReference type="EMBL" id="QBQ98689.1"/>
    </source>
</evidence>
<dbReference type="AlphaFoldDB" id="A0A4P7CWP7"/>
<dbReference type="Gene3D" id="1.10.10.10">
    <property type="entry name" value="Winged helix-like DNA-binding domain superfamily/Winged helix DNA-binding domain"/>
    <property type="match status" value="1"/>
</dbReference>
<dbReference type="GO" id="GO:0003700">
    <property type="term" value="F:DNA-binding transcription factor activity"/>
    <property type="evidence" value="ECO:0007669"/>
    <property type="project" value="InterPro"/>
</dbReference>
<dbReference type="InterPro" id="IPR004606">
    <property type="entry name" value="Mop_domain"/>
</dbReference>
<evidence type="ECO:0000313" key="6">
    <source>
        <dbReference type="Proteomes" id="UP000295727"/>
    </source>
</evidence>
<dbReference type="EMBL" id="CP038149">
    <property type="protein sequence ID" value="QBQ98689.1"/>
    <property type="molecule type" value="Genomic_DNA"/>
</dbReference>
<dbReference type="Proteomes" id="UP000295727">
    <property type="component" value="Chromosome 2"/>
</dbReference>
<evidence type="ECO:0000256" key="2">
    <source>
        <dbReference type="PROSITE-ProRule" id="PRU01213"/>
    </source>
</evidence>
<feature type="region of interest" description="Disordered" evidence="3">
    <location>
        <begin position="1"/>
        <end position="34"/>
    </location>
</feature>
<proteinExistence type="predicted"/>
<accession>A0A4P7CWP7</accession>
<dbReference type="PANTHER" id="PTHR30432:SF1">
    <property type="entry name" value="DNA-BINDING TRANSCRIPTIONAL DUAL REGULATOR MODE"/>
    <property type="match status" value="1"/>
</dbReference>
<sequence length="319" mass="31067">MTTSSSSTSSPGGPAAGGESAGAEAGEPPRAASPELGVGGSVWFQAGPQMLGGAARIALLAAIRETGSITGAAKAVGMSYKGAWDAIDAMNNLAGETLVVRATGGKGGGGTTLTPRAQRLIATFGAIEREHRHFLERAAAAVRALGGAAEPDADAGAAGSLGRDLAVLGRFALRTSARNQLYGTIVALVCGAVNDEVSIALPGGQQLVAVVTRESAEALGLAVGGAVVALVKASSVVLVGGGALSADHAARLSARNRLSGVVSGVRRGEVNAEVTLELPGGTVIAAVVTDASVDALGLETGASATAVFKASSVLLGVGG</sequence>
<keyword evidence="6" id="KW-1185">Reference proteome</keyword>
<reference evidence="5 6" key="1">
    <citation type="submission" date="2019-03" db="EMBL/GenBank/DDBJ databases">
        <title>Paraburkholderia sp. 7MH5, isolated from subtropical forest soil.</title>
        <authorList>
            <person name="Gao Z.-H."/>
            <person name="Qiu L.-H."/>
        </authorList>
    </citation>
    <scope>NUCLEOTIDE SEQUENCE [LARGE SCALE GENOMIC DNA]</scope>
    <source>
        <strain evidence="5 6">7MH5</strain>
    </source>
</reference>
<dbReference type="InterPro" id="IPR036390">
    <property type="entry name" value="WH_DNA-bd_sf"/>
</dbReference>
<name>A0A4P7CWP7_9BURK</name>
<organism evidence="5 6">
    <name type="scientific">Paraburkholderia pallida</name>
    <dbReference type="NCBI Taxonomy" id="2547399"/>
    <lineage>
        <taxon>Bacteria</taxon>
        <taxon>Pseudomonadati</taxon>
        <taxon>Pseudomonadota</taxon>
        <taxon>Betaproteobacteria</taxon>
        <taxon>Burkholderiales</taxon>
        <taxon>Burkholderiaceae</taxon>
        <taxon>Paraburkholderia</taxon>
    </lineage>
</organism>
<feature type="domain" description="Mop" evidence="4">
    <location>
        <begin position="251"/>
        <end position="317"/>
    </location>
</feature>
<dbReference type="Gene3D" id="2.40.50.100">
    <property type="match status" value="2"/>
</dbReference>
<dbReference type="Pfam" id="PF03459">
    <property type="entry name" value="TOBE"/>
    <property type="match status" value="2"/>
</dbReference>
<dbReference type="GO" id="GO:0015689">
    <property type="term" value="P:molybdate ion transport"/>
    <property type="evidence" value="ECO:0007669"/>
    <property type="project" value="InterPro"/>
</dbReference>